<reference evidence="3" key="1">
    <citation type="journal article" date="2019" name="Int. J. Syst. Evol. Microbiol.">
        <title>The Global Catalogue of Microorganisms (GCM) 10K type strain sequencing project: providing services to taxonomists for standard genome sequencing and annotation.</title>
        <authorList>
            <consortium name="The Broad Institute Genomics Platform"/>
            <consortium name="The Broad Institute Genome Sequencing Center for Infectious Disease"/>
            <person name="Wu L."/>
            <person name="Ma J."/>
        </authorList>
    </citation>
    <scope>NUCLEOTIDE SEQUENCE [LARGE SCALE GENOMIC DNA]</scope>
    <source>
        <strain evidence="3">NBRC 108894</strain>
    </source>
</reference>
<feature type="region of interest" description="Disordered" evidence="1">
    <location>
        <begin position="194"/>
        <end position="290"/>
    </location>
</feature>
<sequence length="290" mass="32579">MSDSIFTRLSRRTRKLITRLVRAWEAEVRARAFRQPLWNDTVLYESFAGNGALDNPEAIFRALLAAPDQAHLRHIWVLTRGHQEFRAEFRDDPRVRIVRHRSSGYFRAIARSRVLINNATFPHEFDKRPGQLYVNTWHGTPLKHMGYDMPDGALQSGNVLRNFLAADVLLAQSPWMTQQMYLDAYKLRGIYEDASSRSATPASTGRRSRPPKTPRCAPRSESGATRAGRSSCTRRPGPERGSAHHATRPTRCSPPSPASNSVSDPPTGSSSRRTSRCTTCSPTGPTHDRC</sequence>
<dbReference type="InterPro" id="IPR043149">
    <property type="entry name" value="TagF_N"/>
</dbReference>
<feature type="compositionally biased region" description="Low complexity" evidence="1">
    <location>
        <begin position="265"/>
        <end position="290"/>
    </location>
</feature>
<keyword evidence="3" id="KW-1185">Reference proteome</keyword>
<comment type="caution">
    <text evidence="2">The sequence shown here is derived from an EMBL/GenBank/DDBJ whole genome shotgun (WGS) entry which is preliminary data.</text>
</comment>
<gene>
    <name evidence="2" type="ORF">GCM10025881_15010</name>
</gene>
<dbReference type="InterPro" id="IPR007554">
    <property type="entry name" value="Glycerophosphate_synth"/>
</dbReference>
<dbReference type="Proteomes" id="UP001157034">
    <property type="component" value="Unassembled WGS sequence"/>
</dbReference>
<name>A0ABQ6K239_9MICO</name>
<proteinExistence type="predicted"/>
<dbReference type="EMBL" id="BSVB01000001">
    <property type="protein sequence ID" value="GMA94677.1"/>
    <property type="molecule type" value="Genomic_DNA"/>
</dbReference>
<evidence type="ECO:0000256" key="1">
    <source>
        <dbReference type="SAM" id="MobiDB-lite"/>
    </source>
</evidence>
<organism evidence="2 3">
    <name type="scientific">Pseudolysinimonas kribbensis</name>
    <dbReference type="NCBI Taxonomy" id="433641"/>
    <lineage>
        <taxon>Bacteria</taxon>
        <taxon>Bacillati</taxon>
        <taxon>Actinomycetota</taxon>
        <taxon>Actinomycetes</taxon>
        <taxon>Micrococcales</taxon>
        <taxon>Microbacteriaceae</taxon>
        <taxon>Pseudolysinimonas</taxon>
    </lineage>
</organism>
<dbReference type="Pfam" id="PF04464">
    <property type="entry name" value="Glyphos_transf"/>
    <property type="match status" value="1"/>
</dbReference>
<dbReference type="Gene3D" id="3.40.50.11820">
    <property type="match status" value="1"/>
</dbReference>
<accession>A0ABQ6K239</accession>
<protein>
    <submittedName>
        <fullName evidence="2">Uncharacterized protein</fullName>
    </submittedName>
</protein>
<evidence type="ECO:0000313" key="3">
    <source>
        <dbReference type="Proteomes" id="UP001157034"/>
    </source>
</evidence>
<evidence type="ECO:0000313" key="2">
    <source>
        <dbReference type="EMBL" id="GMA94677.1"/>
    </source>
</evidence>
<feature type="compositionally biased region" description="Polar residues" evidence="1">
    <location>
        <begin position="196"/>
        <end position="205"/>
    </location>
</feature>